<name>A0A8S5PBB8_9CAUD</name>
<sequence length="124" mass="14001">MNFIQYNPNPRGNRVGDCVIRAISKATGRDWETTYAGVSACGFELADLPSADHVWGAYLRKHGYSRRLVDDHGQDVYTVDDFCRDNPTGTYILAISGHVVCVIDGKYYDSWDSGNEIPLYCWQK</sequence>
<accession>A0A8S5PBB8</accession>
<dbReference type="EMBL" id="BK015386">
    <property type="protein sequence ID" value="DAE04366.1"/>
    <property type="molecule type" value="Genomic_DNA"/>
</dbReference>
<organism evidence="1">
    <name type="scientific">Siphoviridae sp. ctc6d98</name>
    <dbReference type="NCBI Taxonomy" id="2825569"/>
    <lineage>
        <taxon>Viruses</taxon>
        <taxon>Duplodnaviria</taxon>
        <taxon>Heunggongvirae</taxon>
        <taxon>Uroviricota</taxon>
        <taxon>Caudoviricetes</taxon>
    </lineage>
</organism>
<evidence type="ECO:0000313" key="1">
    <source>
        <dbReference type="EMBL" id="DAE04366.1"/>
    </source>
</evidence>
<proteinExistence type="predicted"/>
<protein>
    <submittedName>
        <fullName evidence="1">Endopeptidase</fullName>
    </submittedName>
</protein>
<reference evidence="1" key="1">
    <citation type="journal article" date="2021" name="Proc. Natl. Acad. Sci. U.S.A.">
        <title>A Catalog of Tens of Thousands of Viruses from Human Metagenomes Reveals Hidden Associations with Chronic Diseases.</title>
        <authorList>
            <person name="Tisza M.J."/>
            <person name="Buck C.B."/>
        </authorList>
    </citation>
    <scope>NUCLEOTIDE SEQUENCE</scope>
    <source>
        <strain evidence="1">Ctc6d98</strain>
    </source>
</reference>